<dbReference type="OrthoDB" id="10682573at2759"/>
<name>A0A9W8AFY0_9FUNG</name>
<accession>A0A9W8AFY0</accession>
<comment type="caution">
    <text evidence="2">The sequence shown here is derived from an EMBL/GenBank/DDBJ whole genome shotgun (WGS) entry which is preliminary data.</text>
</comment>
<feature type="compositionally biased region" description="Acidic residues" evidence="1">
    <location>
        <begin position="636"/>
        <end position="646"/>
    </location>
</feature>
<protein>
    <submittedName>
        <fullName evidence="2">Uncharacterized protein</fullName>
    </submittedName>
</protein>
<keyword evidence="3" id="KW-1185">Reference proteome</keyword>
<dbReference type="InterPro" id="IPR018822">
    <property type="entry name" value="UPF0646"/>
</dbReference>
<feature type="compositionally biased region" description="Low complexity" evidence="1">
    <location>
        <begin position="279"/>
        <end position="293"/>
    </location>
</feature>
<evidence type="ECO:0000256" key="1">
    <source>
        <dbReference type="SAM" id="MobiDB-lite"/>
    </source>
</evidence>
<feature type="region of interest" description="Disordered" evidence="1">
    <location>
        <begin position="607"/>
        <end position="655"/>
    </location>
</feature>
<organism evidence="2 3">
    <name type="scientific">Tieghemiomyces parasiticus</name>
    <dbReference type="NCBI Taxonomy" id="78921"/>
    <lineage>
        <taxon>Eukaryota</taxon>
        <taxon>Fungi</taxon>
        <taxon>Fungi incertae sedis</taxon>
        <taxon>Zoopagomycota</taxon>
        <taxon>Kickxellomycotina</taxon>
        <taxon>Dimargaritomycetes</taxon>
        <taxon>Dimargaritales</taxon>
        <taxon>Dimargaritaceae</taxon>
        <taxon>Tieghemiomyces</taxon>
    </lineage>
</organism>
<feature type="region of interest" description="Disordered" evidence="1">
    <location>
        <begin position="418"/>
        <end position="466"/>
    </location>
</feature>
<dbReference type="AlphaFoldDB" id="A0A9W8AFY0"/>
<sequence length="655" mass="69723">METDWEVDIARPKDPMAVRHSVAESKPEAVAMEVTVTYTSETPPAPDVTMTNEKAYQTDETTLEVKEPSPLTGEAAALADEALEALLADTSAGLVGNDVVADGASDPVADLDSDSPSPALDFLVRYDGEDFRLGHLLNLEPTTTQAQVALLDWWGQSLDHFAYYLKLAFSADEEDDLVLEFPQVDLEIRDDSVHISGVTLEQLYTIYRLTYEVDDGDENDATDETFLIYMKVLPSVARKILYIQSLLPDHQDGMEVVDGEEASHYSGSVASDYGDEEATGSADAPAAASTDWAAEVDRPMAKDHVNDDGTSQHGTDAPNTLVDDWTTTVDQPEPEVGAESTEATEQSAAQVATAGDWVAETDQPETATLEPLEYITSGPVDADTAPVTETIDTPAVGEPAEPSTSQDPLSAEVVETATDYPEGDNPWRSEQVDTTSSTAGTHFASDAVPTNEEYPENSEASDESVVPTPALADEVTAMSDSTGAKAQTSICADPTLPSEVQPGDALHTIASDLPIANAAMMTAEEEKVSAEKQWDPMGSVAAATGLEHVEPIHVTSTLDTVGATVQEAVVTADATTATAYRGGSFAVSHHLINIAQEVDDDNLSLISFGDETEDDGDTKAAAPQSPSNSVKRSFDQLDDELADNDTDSPKRPKSD</sequence>
<gene>
    <name evidence="2" type="ORF">IWQ60_004399</name>
</gene>
<proteinExistence type="predicted"/>
<feature type="compositionally biased region" description="Polar residues" evidence="1">
    <location>
        <begin position="308"/>
        <end position="318"/>
    </location>
</feature>
<feature type="compositionally biased region" description="Acidic residues" evidence="1">
    <location>
        <begin position="453"/>
        <end position="462"/>
    </location>
</feature>
<feature type="compositionally biased region" description="Basic and acidic residues" evidence="1">
    <location>
        <begin position="295"/>
        <end position="307"/>
    </location>
</feature>
<dbReference type="Pfam" id="PF10336">
    <property type="entry name" value="DUF2420"/>
    <property type="match status" value="1"/>
</dbReference>
<feature type="region of interest" description="Disordered" evidence="1">
    <location>
        <begin position="258"/>
        <end position="352"/>
    </location>
</feature>
<evidence type="ECO:0000313" key="2">
    <source>
        <dbReference type="EMBL" id="KAJ1925691.1"/>
    </source>
</evidence>
<evidence type="ECO:0000313" key="3">
    <source>
        <dbReference type="Proteomes" id="UP001150569"/>
    </source>
</evidence>
<reference evidence="2" key="1">
    <citation type="submission" date="2022-07" db="EMBL/GenBank/DDBJ databases">
        <title>Phylogenomic reconstructions and comparative analyses of Kickxellomycotina fungi.</title>
        <authorList>
            <person name="Reynolds N.K."/>
            <person name="Stajich J.E."/>
            <person name="Barry K."/>
            <person name="Grigoriev I.V."/>
            <person name="Crous P."/>
            <person name="Smith M.E."/>
        </authorList>
    </citation>
    <scope>NUCLEOTIDE SEQUENCE</scope>
    <source>
        <strain evidence="2">RSA 861</strain>
    </source>
</reference>
<feature type="compositionally biased region" description="Low complexity" evidence="1">
    <location>
        <begin position="338"/>
        <end position="350"/>
    </location>
</feature>
<dbReference type="Proteomes" id="UP001150569">
    <property type="component" value="Unassembled WGS sequence"/>
</dbReference>
<dbReference type="EMBL" id="JANBPT010000212">
    <property type="protein sequence ID" value="KAJ1925691.1"/>
    <property type="molecule type" value="Genomic_DNA"/>
</dbReference>